<dbReference type="InterPro" id="IPR035979">
    <property type="entry name" value="RBD_domain_sf"/>
</dbReference>
<evidence type="ECO:0000256" key="1">
    <source>
        <dbReference type="ARBA" id="ARBA00004123"/>
    </source>
</evidence>
<dbReference type="GO" id="GO:0003723">
    <property type="term" value="F:RNA binding"/>
    <property type="evidence" value="ECO:0007669"/>
    <property type="project" value="UniProtKB-UniRule"/>
</dbReference>
<protein>
    <submittedName>
        <fullName evidence="6">RRM domain-containing protein</fullName>
    </submittedName>
</protein>
<dbReference type="AlphaFoldDB" id="A0A915EQ58"/>
<dbReference type="InterPro" id="IPR012677">
    <property type="entry name" value="Nucleotide-bd_a/b_plait_sf"/>
</dbReference>
<dbReference type="Pfam" id="PF00076">
    <property type="entry name" value="RRM_1"/>
    <property type="match status" value="1"/>
</dbReference>
<dbReference type="PROSITE" id="PS50102">
    <property type="entry name" value="RRM"/>
    <property type="match status" value="1"/>
</dbReference>
<keyword evidence="5" id="KW-1185">Reference proteome</keyword>
<dbReference type="PANTHER" id="PTHR48033:SF10">
    <property type="entry name" value="RNA-BINDING PROTEIN SQUID"/>
    <property type="match status" value="1"/>
</dbReference>
<evidence type="ECO:0000313" key="6">
    <source>
        <dbReference type="WBParaSite" id="jg9223"/>
    </source>
</evidence>
<comment type="subcellular location">
    <subcellularLocation>
        <location evidence="1">Nucleus</location>
    </subcellularLocation>
</comment>
<evidence type="ECO:0000259" key="4">
    <source>
        <dbReference type="PROSITE" id="PS50102"/>
    </source>
</evidence>
<organism evidence="5 6">
    <name type="scientific">Ditylenchus dipsaci</name>
    <dbReference type="NCBI Taxonomy" id="166011"/>
    <lineage>
        <taxon>Eukaryota</taxon>
        <taxon>Metazoa</taxon>
        <taxon>Ecdysozoa</taxon>
        <taxon>Nematoda</taxon>
        <taxon>Chromadorea</taxon>
        <taxon>Rhabditida</taxon>
        <taxon>Tylenchina</taxon>
        <taxon>Tylenchomorpha</taxon>
        <taxon>Sphaerularioidea</taxon>
        <taxon>Anguinidae</taxon>
        <taxon>Anguininae</taxon>
        <taxon>Ditylenchus</taxon>
    </lineage>
</organism>
<keyword evidence="3" id="KW-0694">RNA-binding</keyword>
<evidence type="ECO:0000256" key="3">
    <source>
        <dbReference type="PROSITE-ProRule" id="PRU00176"/>
    </source>
</evidence>
<evidence type="ECO:0000313" key="5">
    <source>
        <dbReference type="Proteomes" id="UP000887574"/>
    </source>
</evidence>
<evidence type="ECO:0000256" key="2">
    <source>
        <dbReference type="ARBA" id="ARBA00023242"/>
    </source>
</evidence>
<reference evidence="6" key="1">
    <citation type="submission" date="2022-11" db="UniProtKB">
        <authorList>
            <consortium name="WormBaseParasite"/>
        </authorList>
    </citation>
    <scope>IDENTIFICATION</scope>
</reference>
<proteinExistence type="predicted"/>
<dbReference type="Proteomes" id="UP000887574">
    <property type="component" value="Unplaced"/>
</dbReference>
<dbReference type="GO" id="GO:0005654">
    <property type="term" value="C:nucleoplasm"/>
    <property type="evidence" value="ECO:0007669"/>
    <property type="project" value="TreeGrafter"/>
</dbReference>
<keyword evidence="2" id="KW-0539">Nucleus</keyword>
<feature type="domain" description="RRM" evidence="4">
    <location>
        <begin position="35"/>
        <end position="116"/>
    </location>
</feature>
<dbReference type="PANTHER" id="PTHR48033">
    <property type="entry name" value="RNA-BINDING (RRM/RBD/RNP MOTIFS) FAMILY PROTEIN"/>
    <property type="match status" value="1"/>
</dbReference>
<name>A0A915EQ58_9BILA</name>
<sequence>MEPNKFANFDPFGGGGGYSKQPSFAGNSKASKDETKLFIGGLAMVTNESSLSNFFSHFGQVVDCVVMRNEEQRSKGFGFVTLASKDQLTAALGALPHTIDGKVVDSKAAVPRFANRSSTSSSMHDVGSNRLYLVGVTPEHTEGLISNYFGSFGSVTKVDIVKDARLACRPSHNIGNSQCSVRKAVNKKNLSSYQQQQVGSVARTPKTRGAFRSEPYPSEEMLVTTIRLMALLLVVLFLEAHLFSGIVSFPIGHGQLAPYPEYAVVEFIKGIKQSTSVCLAFGPGRDRAFAGASRAIFKVYSNAAVEGQHMWLLDFMGSCSVSLMKNDFQFLFQLMKAFPSISSA</sequence>
<dbReference type="WBParaSite" id="jg9223">
    <property type="protein sequence ID" value="jg9223"/>
    <property type="gene ID" value="jg9223"/>
</dbReference>
<accession>A0A915EQ58</accession>
<dbReference type="GO" id="GO:0000785">
    <property type="term" value="C:chromatin"/>
    <property type="evidence" value="ECO:0007669"/>
    <property type="project" value="TreeGrafter"/>
</dbReference>
<dbReference type="SMART" id="SM00360">
    <property type="entry name" value="RRM"/>
    <property type="match status" value="2"/>
</dbReference>
<dbReference type="GO" id="GO:0010468">
    <property type="term" value="P:regulation of gene expression"/>
    <property type="evidence" value="ECO:0007669"/>
    <property type="project" value="TreeGrafter"/>
</dbReference>
<dbReference type="Gene3D" id="3.30.70.330">
    <property type="match status" value="1"/>
</dbReference>
<dbReference type="SUPFAM" id="SSF54928">
    <property type="entry name" value="RNA-binding domain, RBD"/>
    <property type="match status" value="1"/>
</dbReference>
<dbReference type="InterPro" id="IPR000504">
    <property type="entry name" value="RRM_dom"/>
</dbReference>